<evidence type="ECO:0000313" key="3">
    <source>
        <dbReference type="Proteomes" id="UP000244810"/>
    </source>
</evidence>
<evidence type="ECO:0000256" key="1">
    <source>
        <dbReference type="SAM" id="Phobius"/>
    </source>
</evidence>
<protein>
    <submittedName>
        <fullName evidence="2">Uncharacterized protein</fullName>
    </submittedName>
</protein>
<keyword evidence="1" id="KW-0472">Membrane</keyword>
<dbReference type="OrthoDB" id="7864889at2"/>
<comment type="caution">
    <text evidence="2">The sequence shown here is derived from an EMBL/GenBank/DDBJ whole genome shotgun (WGS) entry which is preliminary data.</text>
</comment>
<organism evidence="2 3">
    <name type="scientific">Pararhodobacter aggregans</name>
    <dbReference type="NCBI Taxonomy" id="404875"/>
    <lineage>
        <taxon>Bacteria</taxon>
        <taxon>Pseudomonadati</taxon>
        <taxon>Pseudomonadota</taxon>
        <taxon>Alphaproteobacteria</taxon>
        <taxon>Rhodobacterales</taxon>
        <taxon>Paracoccaceae</taxon>
        <taxon>Pararhodobacter</taxon>
    </lineage>
</organism>
<feature type="transmembrane region" description="Helical" evidence="1">
    <location>
        <begin position="6"/>
        <end position="24"/>
    </location>
</feature>
<dbReference type="EMBL" id="QDDR01000002">
    <property type="protein sequence ID" value="PVE48685.1"/>
    <property type="molecule type" value="Genomic_DNA"/>
</dbReference>
<proteinExistence type="predicted"/>
<keyword evidence="1" id="KW-1133">Transmembrane helix</keyword>
<gene>
    <name evidence="2" type="ORF">DDE23_06420</name>
</gene>
<reference evidence="2 3" key="1">
    <citation type="journal article" date="2011" name="Syst. Appl. Microbiol.">
        <title>Defluviimonas denitrificans gen. nov., sp. nov., and Pararhodobacter aggregans gen. nov., sp. nov., non-phototrophic Rhodobacteraceae from the biofilter of a marine aquaculture.</title>
        <authorList>
            <person name="Foesel B.U."/>
            <person name="Drake H.L."/>
            <person name="Schramm A."/>
        </authorList>
    </citation>
    <scope>NUCLEOTIDE SEQUENCE [LARGE SCALE GENOMIC DNA]</scope>
    <source>
        <strain evidence="2 3">D1-19</strain>
    </source>
</reference>
<evidence type="ECO:0000313" key="2">
    <source>
        <dbReference type="EMBL" id="PVE48685.1"/>
    </source>
</evidence>
<name>A0A2T7UV81_9RHOB</name>
<dbReference type="AlphaFoldDB" id="A0A2T7UV81"/>
<dbReference type="RefSeq" id="WP_107750427.1">
    <property type="nucleotide sequence ID" value="NZ_QBKF01000002.1"/>
</dbReference>
<dbReference type="Proteomes" id="UP000244810">
    <property type="component" value="Unassembled WGS sequence"/>
</dbReference>
<sequence length="234" mass="24932">MTSEIVALLAVVVLVGGMLALIVVSHRTEKRRRAEYVALAERRGWEHVFERSRGNRPAELHFLDPASGIELVVTRKLTRKSGSGSTTKGGSTVASLREPRLQGGLAVYTPPLDPKLAQAASSMLGVFDNSVARFFIGRLLGEEVGDHLGQLVEQPVPQGLPLSILATVDPAPFIEAAPIARALNASGDEKAMVMVSTQGTRLRLGRPLNEAADIERLFDTAQALAADLGAAARP</sequence>
<keyword evidence="3" id="KW-1185">Reference proteome</keyword>
<keyword evidence="1" id="KW-0812">Transmembrane</keyword>
<accession>A0A2T7UV81</accession>